<comment type="subcellular location">
    <subcellularLocation>
        <location evidence="1">Cell membrane</location>
        <topology evidence="1">Multi-pass membrane protein</topology>
    </subcellularLocation>
</comment>
<evidence type="ECO:0000313" key="9">
    <source>
        <dbReference type="EMBL" id="MFH8134820.1"/>
    </source>
</evidence>
<sequence>MNNAKRDEILWVNTLKGACILLVVLYHTVLPGFESTLKYLSAGWFPAEIWVQFNTVLSPLRMPAFFFVSGLLATNGILNRPWKQVFTSRITNLFYLYILWGFIQWWSIIGISTEITGQRISQNLNAAYAGSLYEFLKLTFLAMSTSWYLYGLGIYFLFAKLFHKQKLVLLVAAVVLNYLAVEKIIPYWGPQSVAQYFLFFLLGAFWSQRMLRLSEWRRENFLPWAGLAALSGIHIIFGLDKSLFLCLIAVLCSVALCRWLNAHFNMSFMNWIGRNTLQIYVIHRIFIEFFGMSAILFALHHHLFEYAWFSILWACFYPLAIVGICSLCSIGVWSLTNRGLGKSLFIFPTLIGWKKKGTQVA</sequence>
<organism evidence="9 10">
    <name type="scientific">Pantoea osteomyelitidis</name>
    <dbReference type="NCBI Taxonomy" id="3230026"/>
    <lineage>
        <taxon>Bacteria</taxon>
        <taxon>Pseudomonadati</taxon>
        <taxon>Pseudomonadota</taxon>
        <taxon>Gammaproteobacteria</taxon>
        <taxon>Enterobacterales</taxon>
        <taxon>Erwiniaceae</taxon>
        <taxon>Pantoea</taxon>
    </lineage>
</organism>
<dbReference type="RefSeq" id="WP_397214940.1">
    <property type="nucleotide sequence ID" value="NZ_JBGFSN010000004.1"/>
</dbReference>
<keyword evidence="9" id="KW-0808">Transferase</keyword>
<feature type="transmembrane region" description="Helical" evidence="7">
    <location>
        <begin position="94"/>
        <end position="115"/>
    </location>
</feature>
<evidence type="ECO:0000313" key="10">
    <source>
        <dbReference type="Proteomes" id="UP001611251"/>
    </source>
</evidence>
<dbReference type="PANTHER" id="PTHR40074:SF4">
    <property type="entry name" value="INNER MEMBRANE PROTEIN YCFT"/>
    <property type="match status" value="1"/>
</dbReference>
<feature type="transmembrane region" description="Helical" evidence="7">
    <location>
        <begin position="281"/>
        <end position="300"/>
    </location>
</feature>
<gene>
    <name evidence="9" type="ORF">ABU178_11650</name>
</gene>
<name>A0ABW7PWX3_9GAMM</name>
<feature type="transmembrane region" description="Helical" evidence="7">
    <location>
        <begin position="193"/>
        <end position="209"/>
    </location>
</feature>
<proteinExistence type="inferred from homology"/>
<keyword evidence="3" id="KW-1003">Cell membrane</keyword>
<evidence type="ECO:0000256" key="4">
    <source>
        <dbReference type="ARBA" id="ARBA00022692"/>
    </source>
</evidence>
<reference evidence="9 10" key="1">
    <citation type="submission" date="2024-08" db="EMBL/GenBank/DDBJ databases">
        <title>Pantoea ronii - a newly identified human opportunistic pathogen.</title>
        <authorList>
            <person name="Keidar-Friedman D."/>
            <person name="Sorek N."/>
            <person name="Leshin-Carmel D."/>
            <person name="Tsur A."/>
            <person name="Amsalem M."/>
            <person name="Tolkach D."/>
            <person name="Brosh-Nissimov T."/>
        </authorList>
    </citation>
    <scope>NUCLEOTIDE SEQUENCE [LARGE SCALE GENOMIC DNA]</scope>
    <source>
        <strain evidence="9 10">AA23256</strain>
    </source>
</reference>
<dbReference type="InterPro" id="IPR002656">
    <property type="entry name" value="Acyl_transf_3_dom"/>
</dbReference>
<evidence type="ECO:0000256" key="7">
    <source>
        <dbReference type="SAM" id="Phobius"/>
    </source>
</evidence>
<evidence type="ECO:0000256" key="2">
    <source>
        <dbReference type="ARBA" id="ARBA00007400"/>
    </source>
</evidence>
<feature type="transmembrane region" description="Helical" evidence="7">
    <location>
        <begin position="243"/>
        <end position="260"/>
    </location>
</feature>
<evidence type="ECO:0000256" key="6">
    <source>
        <dbReference type="ARBA" id="ARBA00023136"/>
    </source>
</evidence>
<feature type="transmembrane region" description="Helical" evidence="7">
    <location>
        <begin position="306"/>
        <end position="335"/>
    </location>
</feature>
<evidence type="ECO:0000256" key="5">
    <source>
        <dbReference type="ARBA" id="ARBA00022989"/>
    </source>
</evidence>
<dbReference type="Proteomes" id="UP001611251">
    <property type="component" value="Unassembled WGS sequence"/>
</dbReference>
<feature type="domain" description="Acyltransferase 3" evidence="8">
    <location>
        <begin position="10"/>
        <end position="328"/>
    </location>
</feature>
<feature type="transmembrane region" description="Helical" evidence="7">
    <location>
        <begin position="221"/>
        <end position="237"/>
    </location>
</feature>
<dbReference type="EMBL" id="JBGFSN010000004">
    <property type="protein sequence ID" value="MFH8134820.1"/>
    <property type="molecule type" value="Genomic_DNA"/>
</dbReference>
<accession>A0ABW7PWX3</accession>
<keyword evidence="6 7" id="KW-0472">Membrane</keyword>
<feature type="transmembrane region" description="Helical" evidence="7">
    <location>
        <begin position="167"/>
        <end position="187"/>
    </location>
</feature>
<dbReference type="GO" id="GO:0016746">
    <property type="term" value="F:acyltransferase activity"/>
    <property type="evidence" value="ECO:0007669"/>
    <property type="project" value="UniProtKB-KW"/>
</dbReference>
<keyword evidence="10" id="KW-1185">Reference proteome</keyword>
<comment type="caution">
    <text evidence="9">The sequence shown here is derived from an EMBL/GenBank/DDBJ whole genome shotgun (WGS) entry which is preliminary data.</text>
</comment>
<keyword evidence="9" id="KW-0012">Acyltransferase</keyword>
<keyword evidence="4 7" id="KW-0812">Transmembrane</keyword>
<dbReference type="PANTHER" id="PTHR40074">
    <property type="entry name" value="O-ACETYLTRANSFERASE WECH"/>
    <property type="match status" value="1"/>
</dbReference>
<evidence type="ECO:0000259" key="8">
    <source>
        <dbReference type="Pfam" id="PF01757"/>
    </source>
</evidence>
<comment type="similarity">
    <text evidence="2">Belongs to the acyltransferase 3 family.</text>
</comment>
<dbReference type="Pfam" id="PF01757">
    <property type="entry name" value="Acyl_transf_3"/>
    <property type="match status" value="1"/>
</dbReference>
<keyword evidence="5 7" id="KW-1133">Transmembrane helix</keyword>
<feature type="transmembrane region" description="Helical" evidence="7">
    <location>
        <begin position="135"/>
        <end position="158"/>
    </location>
</feature>
<feature type="transmembrane region" description="Helical" evidence="7">
    <location>
        <begin position="9"/>
        <end position="29"/>
    </location>
</feature>
<feature type="transmembrane region" description="Helical" evidence="7">
    <location>
        <begin position="49"/>
        <end position="73"/>
    </location>
</feature>
<evidence type="ECO:0000256" key="3">
    <source>
        <dbReference type="ARBA" id="ARBA00022475"/>
    </source>
</evidence>
<evidence type="ECO:0000256" key="1">
    <source>
        <dbReference type="ARBA" id="ARBA00004651"/>
    </source>
</evidence>
<protein>
    <submittedName>
        <fullName evidence="9">Acyltransferase family protein</fullName>
    </submittedName>
</protein>